<gene>
    <name evidence="1" type="ORF">NC653_017895</name>
</gene>
<dbReference type="Proteomes" id="UP001164929">
    <property type="component" value="Chromosome 6"/>
</dbReference>
<dbReference type="AlphaFoldDB" id="A0AAD6W1S3"/>
<protein>
    <submittedName>
        <fullName evidence="1">Uncharacterized protein</fullName>
    </submittedName>
</protein>
<name>A0AAD6W1S3_9ROSI</name>
<organism evidence="1 2">
    <name type="scientific">Populus alba x Populus x berolinensis</name>
    <dbReference type="NCBI Taxonomy" id="444605"/>
    <lineage>
        <taxon>Eukaryota</taxon>
        <taxon>Viridiplantae</taxon>
        <taxon>Streptophyta</taxon>
        <taxon>Embryophyta</taxon>
        <taxon>Tracheophyta</taxon>
        <taxon>Spermatophyta</taxon>
        <taxon>Magnoliopsida</taxon>
        <taxon>eudicotyledons</taxon>
        <taxon>Gunneridae</taxon>
        <taxon>Pentapetalae</taxon>
        <taxon>rosids</taxon>
        <taxon>fabids</taxon>
        <taxon>Malpighiales</taxon>
        <taxon>Salicaceae</taxon>
        <taxon>Saliceae</taxon>
        <taxon>Populus</taxon>
    </lineage>
</organism>
<comment type="caution">
    <text evidence="1">The sequence shown here is derived from an EMBL/GenBank/DDBJ whole genome shotgun (WGS) entry which is preliminary data.</text>
</comment>
<proteinExistence type="predicted"/>
<keyword evidence="2" id="KW-1185">Reference proteome</keyword>
<evidence type="ECO:0000313" key="1">
    <source>
        <dbReference type="EMBL" id="KAJ6995254.1"/>
    </source>
</evidence>
<sequence length="54" mass="5897">MKAAKEGEQLLDETEQLGHGKSVTATTMTLYDTHKPPGILVNKVVDPQQIVCCE</sequence>
<accession>A0AAD6W1S3</accession>
<reference evidence="1" key="1">
    <citation type="journal article" date="2023" name="Mol. Ecol. Resour.">
        <title>Chromosome-level genome assembly of a triploid poplar Populus alba 'Berolinensis'.</title>
        <authorList>
            <person name="Chen S."/>
            <person name="Yu Y."/>
            <person name="Wang X."/>
            <person name="Wang S."/>
            <person name="Zhang T."/>
            <person name="Zhou Y."/>
            <person name="He R."/>
            <person name="Meng N."/>
            <person name="Wang Y."/>
            <person name="Liu W."/>
            <person name="Liu Z."/>
            <person name="Liu J."/>
            <person name="Guo Q."/>
            <person name="Huang H."/>
            <person name="Sederoff R.R."/>
            <person name="Wang G."/>
            <person name="Qu G."/>
            <person name="Chen S."/>
        </authorList>
    </citation>
    <scope>NUCLEOTIDE SEQUENCE</scope>
    <source>
        <strain evidence="1">SC-2020</strain>
    </source>
</reference>
<dbReference type="EMBL" id="JAQIZT010000006">
    <property type="protein sequence ID" value="KAJ6995254.1"/>
    <property type="molecule type" value="Genomic_DNA"/>
</dbReference>
<evidence type="ECO:0000313" key="2">
    <source>
        <dbReference type="Proteomes" id="UP001164929"/>
    </source>
</evidence>